<feature type="compositionally biased region" description="Low complexity" evidence="2">
    <location>
        <begin position="1527"/>
        <end position="1577"/>
    </location>
</feature>
<organism evidence="4 5">
    <name type="scientific">Tritrichomonas musculus</name>
    <dbReference type="NCBI Taxonomy" id="1915356"/>
    <lineage>
        <taxon>Eukaryota</taxon>
        <taxon>Metamonada</taxon>
        <taxon>Parabasalia</taxon>
        <taxon>Tritrichomonadida</taxon>
        <taxon>Tritrichomonadidae</taxon>
        <taxon>Tritrichomonas</taxon>
    </lineage>
</organism>
<accession>A0ABR2K385</accession>
<evidence type="ECO:0000256" key="3">
    <source>
        <dbReference type="SAM" id="Phobius"/>
    </source>
</evidence>
<keyword evidence="1" id="KW-0175">Coiled coil</keyword>
<protein>
    <recommendedName>
        <fullName evidence="6">PAS domain-containing protein</fullName>
    </recommendedName>
</protein>
<evidence type="ECO:0000313" key="5">
    <source>
        <dbReference type="Proteomes" id="UP001470230"/>
    </source>
</evidence>
<feature type="transmembrane region" description="Helical" evidence="3">
    <location>
        <begin position="312"/>
        <end position="333"/>
    </location>
</feature>
<reference evidence="4 5" key="1">
    <citation type="submission" date="2024-04" db="EMBL/GenBank/DDBJ databases">
        <title>Tritrichomonas musculus Genome.</title>
        <authorList>
            <person name="Alves-Ferreira E."/>
            <person name="Grigg M."/>
            <person name="Lorenzi H."/>
            <person name="Galac M."/>
        </authorList>
    </citation>
    <scope>NUCLEOTIDE SEQUENCE [LARGE SCALE GENOMIC DNA]</scope>
    <source>
        <strain evidence="4 5">EAF2021</strain>
    </source>
</reference>
<feature type="transmembrane region" description="Helical" evidence="3">
    <location>
        <begin position="118"/>
        <end position="139"/>
    </location>
</feature>
<proteinExistence type="predicted"/>
<dbReference type="InterPro" id="IPR029787">
    <property type="entry name" value="Nucleotide_cyclase"/>
</dbReference>
<feature type="transmembrane region" description="Helical" evidence="3">
    <location>
        <begin position="1150"/>
        <end position="1172"/>
    </location>
</feature>
<keyword evidence="3" id="KW-0812">Transmembrane</keyword>
<sequence>MEGNLDMIPDIAVQEDHENKQRRRLSSTFSLYQSERETFFSSACTLFREIVKVQINSLLFFFFQNIIVLFQLISSWFYGFFPLVWDKSHFAGKLIIGINCILQFSNNNDSESLNLPGVIIPFVINLLIDIFFFSLLLLLKKRGLISHQTAIAASLTFQFLLLIIYLPTFSGFASTCKFVAEKDPVAITFFILYIFVIGLMVVLFRLLSSVIYYPSNPSISLIATYNGKHFANIFFFEGIKIILVKFTELYDKWFFILVLIAHILFVSYQIYDLLSFPFVRFWCMPFFFGIYSCIITIDILTTASLFGPEITLIRFIIPIAVFICSWVISYFIFRKRYNSIAELLNPKLITDLEKIRYYEELPIKSIRQATTYIRVGFSKLIPSAIDGWLEIILARQYHNFDLWLLAGNLISFFPCNKQHLEECIDKLSVMHTSSTANKVLFARLIQILHSRERLSSTENDDKREEMRAITQNAINSIKTFWKDVSEKNDRIPTSRIYSIAGIIDYAKWNWNEVLSMYPNDPYLVDIYSCFLVECLGKFKTGLKWKLKSIYLESGYHDEIDPLFKSFIISMPRAWNDHLVDYFGNLQKESTTRNTSFEIMSAQGQLEKDIDSGHFDREAEKVYRWPQLRFCLTKAVSHYLPRGLFLCRFLKYFAFLCWFVLLIYMTIFYTQSFNDIIIPYEHMENFITIRIGLDELRNIIFFNFANKKGLVFDDDLYHSFLPEEAFHEGNYRTFNYLNSSNSFKIWSETIISSFIQIYKINPDISNNDQVSRVFDMFLNESIPRLRKKENLEKSVIRNISSKDAIIYLLWNYHFYSSITNDEYDSFLSNSTIYETTYLHPYYTSFSDQILADLVSQAYENSDSVKYLITVFIFLKLFVPLLILVPVIIIPLIIIHLNTLKVFKILKTVDADSAKVASQKLSKLSKFSIDYSSVNKTQSKRNTIIILIVLYTFFMIVPFVLCIFAFLVMRDYINYCTNLIDLCRFGSQRECIASEIFSYALMISISLNLDDDEFMEFIQKGVHMDILYQEAIDMLNSYSSTFFHGYDGKEGIYSSSSKIRNLHLIDKCNADLSQADLHPYYKCIGLERLISSFEFYSSSFASFNTFQKPDMKGELFVNLVHLSSGELYRNLNESRNYMYELIQYSLSYTRKVTISLLIVSIISIAINIFVDFFLEHELLQNLNAMLILLLHLPSPTIAENPSLYKIFINNKKSDDDKNSAEDEDKDQLVDPKQIIFNTTQTPIMCIGDEFIIEAVNKAFRVAFDYSSEQLVGKKLTSFIENPLKDKIRSQGGATYRSNLVSQDNINEIDENAAEFRSEYRTEIRSDGNDSLVKYTNEEKGAIRMYEKMRNNNGPHVNSRSKYPIQCICGNDSIINTTVTVYPVHDADNKSTISNFILKIENNRQFKDVQRKLEEANSQYNHLLQQLIPRELDNYLKDKNLDVAFSAKCVTVVAVLALDPFDDLNEVNDKFSDIMQSIENTASNHPPFMKMKCLFHILMFIGGLFSNNNENENGEIIEDKKDEENDNQKENNNNLQNNQNANNNNNNNQNQNQSDDAINANTQNKNENASNNNNNNSNANDNHKTENEENALHANVSIELAKDVRKVLNKILPAQIPEDTRSDSMSSFRIGKSKYAIAIATGGPVVCCLTGEKHKSFEIVGDVIDNVFDLLSYAPPKSIIIKESTKKLLNQDNMKDLEIGPDVSNERTYVL</sequence>
<feature type="transmembrane region" description="Helical" evidence="3">
    <location>
        <begin position="185"/>
        <end position="208"/>
    </location>
</feature>
<feature type="transmembrane region" description="Helical" evidence="3">
    <location>
        <begin position="151"/>
        <end position="173"/>
    </location>
</feature>
<evidence type="ECO:0008006" key="6">
    <source>
        <dbReference type="Google" id="ProtNLM"/>
    </source>
</evidence>
<feature type="transmembrane region" description="Helical" evidence="3">
    <location>
        <begin position="942"/>
        <end position="967"/>
    </location>
</feature>
<evidence type="ECO:0000256" key="2">
    <source>
        <dbReference type="SAM" id="MobiDB-lite"/>
    </source>
</evidence>
<gene>
    <name evidence="4" type="ORF">M9Y10_040839</name>
</gene>
<evidence type="ECO:0000313" key="4">
    <source>
        <dbReference type="EMBL" id="KAK8885391.1"/>
    </source>
</evidence>
<dbReference type="EMBL" id="JAPFFF010000007">
    <property type="protein sequence ID" value="KAK8885391.1"/>
    <property type="molecule type" value="Genomic_DNA"/>
</dbReference>
<keyword evidence="5" id="KW-1185">Reference proteome</keyword>
<feature type="transmembrane region" description="Helical" evidence="3">
    <location>
        <begin position="58"/>
        <end position="78"/>
    </location>
</feature>
<dbReference type="Proteomes" id="UP001470230">
    <property type="component" value="Unassembled WGS sequence"/>
</dbReference>
<feature type="region of interest" description="Disordered" evidence="2">
    <location>
        <begin position="1519"/>
        <end position="1581"/>
    </location>
</feature>
<name>A0ABR2K385_9EUKA</name>
<feature type="transmembrane region" description="Helical" evidence="3">
    <location>
        <begin position="253"/>
        <end position="274"/>
    </location>
</feature>
<dbReference type="SUPFAM" id="SSF55073">
    <property type="entry name" value="Nucleotide cyclase"/>
    <property type="match status" value="1"/>
</dbReference>
<keyword evidence="3" id="KW-0472">Membrane</keyword>
<comment type="caution">
    <text evidence="4">The sequence shown here is derived from an EMBL/GenBank/DDBJ whole genome shotgun (WGS) entry which is preliminary data.</text>
</comment>
<dbReference type="Gene3D" id="3.30.70.1230">
    <property type="entry name" value="Nucleotide cyclase"/>
    <property type="match status" value="1"/>
</dbReference>
<feature type="transmembrane region" description="Helical" evidence="3">
    <location>
        <begin position="648"/>
        <end position="668"/>
    </location>
</feature>
<evidence type="ECO:0000256" key="1">
    <source>
        <dbReference type="SAM" id="Coils"/>
    </source>
</evidence>
<keyword evidence="3" id="KW-1133">Transmembrane helix</keyword>
<dbReference type="Gene3D" id="3.30.450.20">
    <property type="entry name" value="PAS domain"/>
    <property type="match status" value="1"/>
</dbReference>
<feature type="coiled-coil region" evidence="1">
    <location>
        <begin position="1396"/>
        <end position="1423"/>
    </location>
</feature>
<feature type="transmembrane region" description="Helical" evidence="3">
    <location>
        <begin position="865"/>
        <end position="895"/>
    </location>
</feature>
<feature type="transmembrane region" description="Helical" evidence="3">
    <location>
        <begin position="286"/>
        <end position="306"/>
    </location>
</feature>